<feature type="region of interest" description="Involved in Mg(2+) ion dislocation from EF-Tu" evidence="6">
    <location>
        <begin position="84"/>
        <end position="87"/>
    </location>
</feature>
<name>A0A7M1SWZ0_9MICO</name>
<dbReference type="AlphaFoldDB" id="A0A7M1SWZ0"/>
<evidence type="ECO:0000256" key="1">
    <source>
        <dbReference type="ARBA" id="ARBA00005532"/>
    </source>
</evidence>
<dbReference type="RefSeq" id="WP_193498723.1">
    <property type="nucleotide sequence ID" value="NZ_CP063169.1"/>
</dbReference>
<dbReference type="GO" id="GO:0003746">
    <property type="term" value="F:translation elongation factor activity"/>
    <property type="evidence" value="ECO:0007669"/>
    <property type="project" value="UniProtKB-UniRule"/>
</dbReference>
<dbReference type="InterPro" id="IPR009060">
    <property type="entry name" value="UBA-like_sf"/>
</dbReference>
<evidence type="ECO:0000259" key="9">
    <source>
        <dbReference type="Pfam" id="PF00889"/>
    </source>
</evidence>
<dbReference type="InterPro" id="IPR014039">
    <property type="entry name" value="Transl_elong_EFTs/EF1B_dimer"/>
</dbReference>
<proteinExistence type="inferred from homology"/>
<dbReference type="GO" id="GO:0005737">
    <property type="term" value="C:cytoplasm"/>
    <property type="evidence" value="ECO:0007669"/>
    <property type="project" value="UniProtKB-SubCell"/>
</dbReference>
<dbReference type="CDD" id="cd14275">
    <property type="entry name" value="UBA_EF-Ts"/>
    <property type="match status" value="1"/>
</dbReference>
<evidence type="ECO:0000313" key="10">
    <source>
        <dbReference type="EMBL" id="QOR72079.1"/>
    </source>
</evidence>
<accession>A0A7M1SWZ0</accession>
<keyword evidence="11" id="KW-1185">Reference proteome</keyword>
<dbReference type="PROSITE" id="PS01127">
    <property type="entry name" value="EF_TS_2"/>
    <property type="match status" value="1"/>
</dbReference>
<gene>
    <name evidence="6" type="primary">tsf</name>
    <name evidence="10" type="ORF">IM660_07515</name>
</gene>
<keyword evidence="6" id="KW-0963">Cytoplasm</keyword>
<dbReference type="Gene3D" id="1.10.286.20">
    <property type="match status" value="1"/>
</dbReference>
<protein>
    <recommendedName>
        <fullName evidence="2 6">Elongation factor Ts</fullName>
        <shortName evidence="6">EF-Ts</shortName>
    </recommendedName>
</protein>
<dbReference type="InterPro" id="IPR018101">
    <property type="entry name" value="Transl_elong_Ts_CS"/>
</dbReference>
<dbReference type="InterPro" id="IPR001816">
    <property type="entry name" value="Transl_elong_EFTs/EF1B"/>
</dbReference>
<keyword evidence="4 6" id="KW-0648">Protein biosynthesis</keyword>
<dbReference type="PANTHER" id="PTHR11741:SF0">
    <property type="entry name" value="ELONGATION FACTOR TS, MITOCHONDRIAL"/>
    <property type="match status" value="1"/>
</dbReference>
<dbReference type="SUPFAM" id="SSF54713">
    <property type="entry name" value="Elongation factor Ts (EF-Ts), dimerisation domain"/>
    <property type="match status" value="1"/>
</dbReference>
<keyword evidence="3 6" id="KW-0251">Elongation factor</keyword>
<dbReference type="PROSITE" id="PS01126">
    <property type="entry name" value="EF_TS_1"/>
    <property type="match status" value="1"/>
</dbReference>
<evidence type="ECO:0000256" key="4">
    <source>
        <dbReference type="ARBA" id="ARBA00022917"/>
    </source>
</evidence>
<evidence type="ECO:0000256" key="3">
    <source>
        <dbReference type="ARBA" id="ARBA00022768"/>
    </source>
</evidence>
<evidence type="ECO:0000256" key="5">
    <source>
        <dbReference type="ARBA" id="ARBA00025453"/>
    </source>
</evidence>
<dbReference type="NCBIfam" id="TIGR00116">
    <property type="entry name" value="tsf"/>
    <property type="match status" value="1"/>
</dbReference>
<dbReference type="FunFam" id="1.10.8.10:FF:000001">
    <property type="entry name" value="Elongation factor Ts"/>
    <property type="match status" value="1"/>
</dbReference>
<dbReference type="SUPFAM" id="SSF46934">
    <property type="entry name" value="UBA-like"/>
    <property type="match status" value="1"/>
</dbReference>
<comment type="subcellular location">
    <subcellularLocation>
        <location evidence="6 8">Cytoplasm</location>
    </subcellularLocation>
</comment>
<reference evidence="10 11" key="1">
    <citation type="submission" date="2020-10" db="EMBL/GenBank/DDBJ databases">
        <title>Haloactinobacterium sp. RN3S43, a bacterium isolated from saline soil.</title>
        <authorList>
            <person name="Sun J.-Q."/>
        </authorList>
    </citation>
    <scope>NUCLEOTIDE SEQUENCE [LARGE SCALE GENOMIC DNA]</scope>
    <source>
        <strain evidence="10 11">RN3S43</strain>
    </source>
</reference>
<evidence type="ECO:0000256" key="7">
    <source>
        <dbReference type="RuleBase" id="RU000642"/>
    </source>
</evidence>
<evidence type="ECO:0000256" key="6">
    <source>
        <dbReference type="HAMAP-Rule" id="MF_00050"/>
    </source>
</evidence>
<feature type="domain" description="Translation elongation factor EFTs/EF1B dimerisation" evidence="9">
    <location>
        <begin position="75"/>
        <end position="278"/>
    </location>
</feature>
<comment type="similarity">
    <text evidence="1 6 7">Belongs to the EF-Ts family.</text>
</comment>
<evidence type="ECO:0000256" key="2">
    <source>
        <dbReference type="ARBA" id="ARBA00016956"/>
    </source>
</evidence>
<evidence type="ECO:0000313" key="11">
    <source>
        <dbReference type="Proteomes" id="UP000593758"/>
    </source>
</evidence>
<dbReference type="PANTHER" id="PTHR11741">
    <property type="entry name" value="ELONGATION FACTOR TS"/>
    <property type="match status" value="1"/>
</dbReference>
<dbReference type="FunFam" id="1.10.286.20:FF:000001">
    <property type="entry name" value="Elongation factor Ts"/>
    <property type="match status" value="1"/>
</dbReference>
<dbReference type="EMBL" id="CP063169">
    <property type="protein sequence ID" value="QOR72079.1"/>
    <property type="molecule type" value="Genomic_DNA"/>
</dbReference>
<sequence length="279" mass="29625">MANYTAADIKTLRERTGAGMLDVKKALDEADGDLDKAQEIIRVKGLKGVSKREGRSASDGLVAVKIVDDAQGQVGVLVEVNSETDFVAKNDVFVNLAERVVSTALESGATDAEQALAAETDGRPLSAAVDDTAATLGEKVVVRRVARLSGAKVTEYLHRTNKDLPPQVGVLVASDEAGAEVARDVAMHIAAFSPTFLSRDDVPADKVADERRIAEETARNEGKPEQALPKIIEGRLNGFFKEVALLDQPFAKDPKKTVGQIVSEAGGTITGFARFRVGS</sequence>
<dbReference type="InterPro" id="IPR036402">
    <property type="entry name" value="EF-Ts_dimer_sf"/>
</dbReference>
<evidence type="ECO:0000256" key="8">
    <source>
        <dbReference type="RuleBase" id="RU000643"/>
    </source>
</evidence>
<organism evidence="10 11">
    <name type="scientific">Ruania alkalisoli</name>
    <dbReference type="NCBI Taxonomy" id="2779775"/>
    <lineage>
        <taxon>Bacteria</taxon>
        <taxon>Bacillati</taxon>
        <taxon>Actinomycetota</taxon>
        <taxon>Actinomycetes</taxon>
        <taxon>Micrococcales</taxon>
        <taxon>Ruaniaceae</taxon>
        <taxon>Ruania</taxon>
    </lineage>
</organism>
<dbReference type="Gene3D" id="3.30.479.20">
    <property type="entry name" value="Elongation factor Ts, dimerisation domain"/>
    <property type="match status" value="2"/>
</dbReference>
<dbReference type="Proteomes" id="UP000593758">
    <property type="component" value="Chromosome"/>
</dbReference>
<dbReference type="HAMAP" id="MF_00050">
    <property type="entry name" value="EF_Ts"/>
    <property type="match status" value="1"/>
</dbReference>
<dbReference type="KEGG" id="halt:IM660_07515"/>
<dbReference type="Pfam" id="PF00889">
    <property type="entry name" value="EF_TS"/>
    <property type="match status" value="1"/>
</dbReference>
<comment type="function">
    <text evidence="5 6 7">Associates with the EF-Tu.GDP complex and induces the exchange of GDP to GTP. It remains bound to the aminoacyl-tRNA.EF-Tu.GTP complex up to the GTP hydrolysis stage on the ribosome.</text>
</comment>
<dbReference type="Gene3D" id="1.10.8.10">
    <property type="entry name" value="DNA helicase RuvA subunit, C-terminal domain"/>
    <property type="match status" value="1"/>
</dbReference>